<evidence type="ECO:0000313" key="2">
    <source>
        <dbReference type="Proteomes" id="UP000194857"/>
    </source>
</evidence>
<protein>
    <submittedName>
        <fullName evidence="1">Uncharacterized protein</fullName>
    </submittedName>
</protein>
<name>A0A241XSD5_PSEAI</name>
<accession>A0A241XSD5</accession>
<evidence type="ECO:0000313" key="1">
    <source>
        <dbReference type="EMBL" id="OTI62998.1"/>
    </source>
</evidence>
<dbReference type="AlphaFoldDB" id="A0A241XSD5"/>
<dbReference type="RefSeq" id="WP_065085867.1">
    <property type="nucleotide sequence ID" value="NZ_NFFZ01000004.1"/>
</dbReference>
<dbReference type="Proteomes" id="UP000194857">
    <property type="component" value="Unassembled WGS sequence"/>
</dbReference>
<gene>
    <name evidence="1" type="ORF">CAZ10_09120</name>
</gene>
<organism evidence="1 2">
    <name type="scientific">Pseudomonas aeruginosa</name>
    <dbReference type="NCBI Taxonomy" id="287"/>
    <lineage>
        <taxon>Bacteria</taxon>
        <taxon>Pseudomonadati</taxon>
        <taxon>Pseudomonadota</taxon>
        <taxon>Gammaproteobacteria</taxon>
        <taxon>Pseudomonadales</taxon>
        <taxon>Pseudomonadaceae</taxon>
        <taxon>Pseudomonas</taxon>
    </lineage>
</organism>
<sequence length="101" mass="11402">MDYKLEVGLYGNGRPAIQVYDDEGAPFCTLSVNILDAVLEEDEICIKAWDLPSDFLQMILASGKFDETGKQEPAGYTSAPVWRIRCPELLRAIEQFQETTR</sequence>
<proteinExistence type="predicted"/>
<dbReference type="EMBL" id="NFFZ01000004">
    <property type="protein sequence ID" value="OTI62998.1"/>
    <property type="molecule type" value="Genomic_DNA"/>
</dbReference>
<reference evidence="1 2" key="1">
    <citation type="submission" date="2017-05" db="EMBL/GenBank/DDBJ databases">
        <authorList>
            <person name="Song R."/>
            <person name="Chenine A.L."/>
            <person name="Ruprecht R.M."/>
        </authorList>
    </citation>
    <scope>NUCLEOTIDE SEQUENCE [LARGE SCALE GENOMIC DNA]</scope>
    <source>
        <strain evidence="1 2">S567_C10_BS</strain>
    </source>
</reference>
<comment type="caution">
    <text evidence="1">The sequence shown here is derived from an EMBL/GenBank/DDBJ whole genome shotgun (WGS) entry which is preliminary data.</text>
</comment>